<dbReference type="AlphaFoldDB" id="M2Q575"/>
<evidence type="ECO:0000313" key="1">
    <source>
        <dbReference type="EMBL" id="EMD31938.1"/>
    </source>
</evidence>
<sequence length="207" mass="23238">MSAILKVPFRKTATPQARRIVLDVLAAQQKPLTIQELWNCVVQHESQTQGNSPPAVAAFGPSAGSGEQITAPYSHHIIPSMRFLKQEVVPSLRASAHIEQIHRRETLTPDEQARRLGMLSKASQKSKAAQLAAAVSVWRWQLREKRPDDSVPEEKTRFGEEVGVGADWSHLNRRRQNSRVDKVKRDVRWLKELDKARQEGADAAQSS</sequence>
<dbReference type="HOGENOM" id="CLU_108118_0_0_1"/>
<gene>
    <name evidence="1" type="ORF">CERSUDRAFT_99920</name>
</gene>
<name>M2Q575_CERS8</name>
<accession>M2Q575</accession>
<evidence type="ECO:0000313" key="2">
    <source>
        <dbReference type="Proteomes" id="UP000016930"/>
    </source>
</evidence>
<dbReference type="EMBL" id="KB445814">
    <property type="protein sequence ID" value="EMD31938.1"/>
    <property type="molecule type" value="Genomic_DNA"/>
</dbReference>
<protein>
    <submittedName>
        <fullName evidence="1">Uncharacterized protein</fullName>
    </submittedName>
</protein>
<organism evidence="1 2">
    <name type="scientific">Ceriporiopsis subvermispora (strain B)</name>
    <name type="common">White-rot fungus</name>
    <name type="synonym">Gelatoporia subvermispora</name>
    <dbReference type="NCBI Taxonomy" id="914234"/>
    <lineage>
        <taxon>Eukaryota</taxon>
        <taxon>Fungi</taxon>
        <taxon>Dikarya</taxon>
        <taxon>Basidiomycota</taxon>
        <taxon>Agaricomycotina</taxon>
        <taxon>Agaricomycetes</taxon>
        <taxon>Polyporales</taxon>
        <taxon>Gelatoporiaceae</taxon>
        <taxon>Gelatoporia</taxon>
    </lineage>
</organism>
<dbReference type="Proteomes" id="UP000016930">
    <property type="component" value="Unassembled WGS sequence"/>
</dbReference>
<keyword evidence="2" id="KW-1185">Reference proteome</keyword>
<reference evidence="1 2" key="1">
    <citation type="journal article" date="2012" name="Proc. Natl. Acad. Sci. U.S.A.">
        <title>Comparative genomics of Ceriporiopsis subvermispora and Phanerochaete chrysosporium provide insight into selective ligninolysis.</title>
        <authorList>
            <person name="Fernandez-Fueyo E."/>
            <person name="Ruiz-Duenas F.J."/>
            <person name="Ferreira P."/>
            <person name="Floudas D."/>
            <person name="Hibbett D.S."/>
            <person name="Canessa P."/>
            <person name="Larrondo L.F."/>
            <person name="James T.Y."/>
            <person name="Seelenfreund D."/>
            <person name="Lobos S."/>
            <person name="Polanco R."/>
            <person name="Tello M."/>
            <person name="Honda Y."/>
            <person name="Watanabe T."/>
            <person name="Watanabe T."/>
            <person name="Ryu J.S."/>
            <person name="Kubicek C.P."/>
            <person name="Schmoll M."/>
            <person name="Gaskell J."/>
            <person name="Hammel K.E."/>
            <person name="St John F.J."/>
            <person name="Vanden Wymelenberg A."/>
            <person name="Sabat G."/>
            <person name="Splinter BonDurant S."/>
            <person name="Syed K."/>
            <person name="Yadav J.S."/>
            <person name="Doddapaneni H."/>
            <person name="Subramanian V."/>
            <person name="Lavin J.L."/>
            <person name="Oguiza J.A."/>
            <person name="Perez G."/>
            <person name="Pisabarro A.G."/>
            <person name="Ramirez L."/>
            <person name="Santoyo F."/>
            <person name="Master E."/>
            <person name="Coutinho P.M."/>
            <person name="Henrissat B."/>
            <person name="Lombard V."/>
            <person name="Magnuson J.K."/>
            <person name="Kuees U."/>
            <person name="Hori C."/>
            <person name="Igarashi K."/>
            <person name="Samejima M."/>
            <person name="Held B.W."/>
            <person name="Barry K.W."/>
            <person name="LaButti K.M."/>
            <person name="Lapidus A."/>
            <person name="Lindquist E.A."/>
            <person name="Lucas S.M."/>
            <person name="Riley R."/>
            <person name="Salamov A.A."/>
            <person name="Hoffmeister D."/>
            <person name="Schwenk D."/>
            <person name="Hadar Y."/>
            <person name="Yarden O."/>
            <person name="de Vries R.P."/>
            <person name="Wiebenga A."/>
            <person name="Stenlid J."/>
            <person name="Eastwood D."/>
            <person name="Grigoriev I.V."/>
            <person name="Berka R.M."/>
            <person name="Blanchette R.A."/>
            <person name="Kersten P."/>
            <person name="Martinez A.T."/>
            <person name="Vicuna R."/>
            <person name="Cullen D."/>
        </authorList>
    </citation>
    <scope>NUCLEOTIDE SEQUENCE [LARGE SCALE GENOMIC DNA]</scope>
    <source>
        <strain evidence="1 2">B</strain>
    </source>
</reference>
<proteinExistence type="predicted"/>
<dbReference type="OrthoDB" id="2587968at2759"/>